<dbReference type="EMBL" id="BARU01037738">
    <property type="protein sequence ID" value="GAH89593.1"/>
    <property type="molecule type" value="Genomic_DNA"/>
</dbReference>
<organism evidence="1">
    <name type="scientific">marine sediment metagenome</name>
    <dbReference type="NCBI Taxonomy" id="412755"/>
    <lineage>
        <taxon>unclassified sequences</taxon>
        <taxon>metagenomes</taxon>
        <taxon>ecological metagenomes</taxon>
    </lineage>
</organism>
<dbReference type="AlphaFoldDB" id="X1L623"/>
<evidence type="ECO:0000313" key="1">
    <source>
        <dbReference type="EMBL" id="GAH89593.1"/>
    </source>
</evidence>
<feature type="non-terminal residue" evidence="1">
    <location>
        <position position="1"/>
    </location>
</feature>
<accession>X1L623</accession>
<sequence length="47" mass="5163">FLPESCYASAYLDMSLGRTDLGNRVNPGTVDIFVWIISQKIADSINA</sequence>
<reference evidence="1" key="1">
    <citation type="journal article" date="2014" name="Front. Microbiol.">
        <title>High frequency of phylogenetically diverse reductive dehalogenase-homologous genes in deep subseafloor sedimentary metagenomes.</title>
        <authorList>
            <person name="Kawai M."/>
            <person name="Futagami T."/>
            <person name="Toyoda A."/>
            <person name="Takaki Y."/>
            <person name="Nishi S."/>
            <person name="Hori S."/>
            <person name="Arai W."/>
            <person name="Tsubouchi T."/>
            <person name="Morono Y."/>
            <person name="Uchiyama I."/>
            <person name="Ito T."/>
            <person name="Fujiyama A."/>
            <person name="Inagaki F."/>
            <person name="Takami H."/>
        </authorList>
    </citation>
    <scope>NUCLEOTIDE SEQUENCE</scope>
    <source>
        <strain evidence="1">Expedition CK06-06</strain>
    </source>
</reference>
<comment type="caution">
    <text evidence="1">The sequence shown here is derived from an EMBL/GenBank/DDBJ whole genome shotgun (WGS) entry which is preliminary data.</text>
</comment>
<gene>
    <name evidence="1" type="ORF">S03H2_58742</name>
</gene>
<name>X1L623_9ZZZZ</name>
<proteinExistence type="predicted"/>
<protein>
    <submittedName>
        <fullName evidence="1">Uncharacterized protein</fullName>
    </submittedName>
</protein>